<dbReference type="OrthoDB" id="8612316at2"/>
<evidence type="ECO:0000256" key="5">
    <source>
        <dbReference type="ARBA" id="ARBA00023136"/>
    </source>
</evidence>
<evidence type="ECO:0000313" key="10">
    <source>
        <dbReference type="Proteomes" id="UP000243463"/>
    </source>
</evidence>
<keyword evidence="3 6" id="KW-0812">Transmembrane</keyword>
<evidence type="ECO:0000259" key="8">
    <source>
        <dbReference type="Pfam" id="PF14237"/>
    </source>
</evidence>
<evidence type="ECO:0000256" key="6">
    <source>
        <dbReference type="SAM" id="Phobius"/>
    </source>
</evidence>
<accession>A0A217EFA2</accession>
<dbReference type="Pfam" id="PF06271">
    <property type="entry name" value="RDD"/>
    <property type="match status" value="1"/>
</dbReference>
<evidence type="ECO:0008006" key="11">
    <source>
        <dbReference type="Google" id="ProtNLM"/>
    </source>
</evidence>
<keyword evidence="5 6" id="KW-0472">Membrane</keyword>
<gene>
    <name evidence="9" type="ORF">SAMN05444584_0798</name>
</gene>
<comment type="subcellular location">
    <subcellularLocation>
        <location evidence="1">Cell membrane</location>
        <topology evidence="1">Multi-pass membrane protein</topology>
    </subcellularLocation>
</comment>
<dbReference type="AlphaFoldDB" id="A0A217EFA2"/>
<feature type="transmembrane region" description="Helical" evidence="6">
    <location>
        <begin position="150"/>
        <end position="170"/>
    </location>
</feature>
<feature type="transmembrane region" description="Helical" evidence="6">
    <location>
        <begin position="96"/>
        <end position="117"/>
    </location>
</feature>
<dbReference type="Proteomes" id="UP000243463">
    <property type="component" value="Unassembled WGS sequence"/>
</dbReference>
<feature type="transmembrane region" description="Helical" evidence="6">
    <location>
        <begin position="205"/>
        <end position="226"/>
    </location>
</feature>
<dbReference type="RefSeq" id="WP_088822887.1">
    <property type="nucleotide sequence ID" value="NZ_FZLN01000001.1"/>
</dbReference>
<evidence type="ECO:0000259" key="7">
    <source>
        <dbReference type="Pfam" id="PF06271"/>
    </source>
</evidence>
<dbReference type="InterPro" id="IPR051791">
    <property type="entry name" value="Pra-immunoreactive"/>
</dbReference>
<organism evidence="9 10">
    <name type="scientific">Acinetobacter apis</name>
    <dbReference type="NCBI Taxonomy" id="1229165"/>
    <lineage>
        <taxon>Bacteria</taxon>
        <taxon>Pseudomonadati</taxon>
        <taxon>Pseudomonadota</taxon>
        <taxon>Gammaproteobacteria</taxon>
        <taxon>Moraxellales</taxon>
        <taxon>Moraxellaceae</taxon>
        <taxon>Acinetobacter</taxon>
    </lineage>
</organism>
<dbReference type="InterPro" id="IPR025640">
    <property type="entry name" value="GYF_2"/>
</dbReference>
<keyword evidence="10" id="KW-1185">Reference proteome</keyword>
<dbReference type="GO" id="GO:0005886">
    <property type="term" value="C:plasma membrane"/>
    <property type="evidence" value="ECO:0007669"/>
    <property type="project" value="UniProtKB-SubCell"/>
</dbReference>
<evidence type="ECO:0000256" key="2">
    <source>
        <dbReference type="ARBA" id="ARBA00022475"/>
    </source>
</evidence>
<dbReference type="PANTHER" id="PTHR36115:SF4">
    <property type="entry name" value="MEMBRANE PROTEIN"/>
    <property type="match status" value="1"/>
</dbReference>
<dbReference type="Pfam" id="PF14237">
    <property type="entry name" value="GYF_2"/>
    <property type="match status" value="1"/>
</dbReference>
<sequence length="248" mass="27901">MQIYLARNGQQAGPYTLEQLNQMLTSQQVLLTDLIWHEGMSEWKTLGEVTHGQAKYLPDGAVAVEPINHFKKPQNNPYVKITASQDSASASILSRAIAKGIDMFFWFIAFAIPTFFLNEGNVKELEKLSNGAFGSPKLQEQLMQMIPTEAWQIMGLYIFIMLVIQAFLLAKRGQSIGKMLTGIKIVDQQTNQIVNLTRVFLIRSVIFIILNLVFTLIIAIIDYAFVLGQKKQTLHDALAKTKVVKVNK</sequence>
<name>A0A217EFA2_9GAMM</name>
<feature type="domain" description="RDD" evidence="7">
    <location>
        <begin position="90"/>
        <end position="240"/>
    </location>
</feature>
<evidence type="ECO:0000256" key="3">
    <source>
        <dbReference type="ARBA" id="ARBA00022692"/>
    </source>
</evidence>
<dbReference type="PANTHER" id="PTHR36115">
    <property type="entry name" value="PROLINE-RICH ANTIGEN HOMOLOG-RELATED"/>
    <property type="match status" value="1"/>
</dbReference>
<dbReference type="EMBL" id="FZLN01000001">
    <property type="protein sequence ID" value="SNQ28870.1"/>
    <property type="molecule type" value="Genomic_DNA"/>
</dbReference>
<feature type="domain" description="GYF" evidence="8">
    <location>
        <begin position="4"/>
        <end position="49"/>
    </location>
</feature>
<keyword evidence="4 6" id="KW-1133">Transmembrane helix</keyword>
<reference evidence="10" key="1">
    <citation type="submission" date="2017-06" db="EMBL/GenBank/DDBJ databases">
        <authorList>
            <person name="Varghese N."/>
            <person name="Submissions S."/>
        </authorList>
    </citation>
    <scope>NUCLEOTIDE SEQUENCE [LARGE SCALE GENOMIC DNA]</scope>
    <source>
        <strain evidence="10">ANC 5114</strain>
    </source>
</reference>
<protein>
    <recommendedName>
        <fullName evidence="11">RDD family protein</fullName>
    </recommendedName>
</protein>
<evidence type="ECO:0000256" key="1">
    <source>
        <dbReference type="ARBA" id="ARBA00004651"/>
    </source>
</evidence>
<keyword evidence="2" id="KW-1003">Cell membrane</keyword>
<evidence type="ECO:0000256" key="4">
    <source>
        <dbReference type="ARBA" id="ARBA00022989"/>
    </source>
</evidence>
<dbReference type="InterPro" id="IPR010432">
    <property type="entry name" value="RDD"/>
</dbReference>
<proteinExistence type="predicted"/>
<evidence type="ECO:0000313" key="9">
    <source>
        <dbReference type="EMBL" id="SNQ28870.1"/>
    </source>
</evidence>